<dbReference type="Proteomes" id="UP000799750">
    <property type="component" value="Unassembled WGS sequence"/>
</dbReference>
<feature type="compositionally biased region" description="Basic and acidic residues" evidence="1">
    <location>
        <begin position="270"/>
        <end position="285"/>
    </location>
</feature>
<evidence type="ECO:0000313" key="3">
    <source>
        <dbReference type="EMBL" id="KAF2498645.1"/>
    </source>
</evidence>
<feature type="compositionally biased region" description="Basic and acidic residues" evidence="1">
    <location>
        <begin position="573"/>
        <end position="587"/>
    </location>
</feature>
<sequence length="1025" mass="112152">MAAKRQSRASITQAARTKSKRKAKQATFTRPGITVDTNVSRHKAKPPRQLFPQKSSDLLKPNGIVGFVNLPDFSEDHDSGKKSTWWQFGKSKGNMGDKGENTDSPSKTRPANGFGFKNKTMRAQNRDQEPPSIVTPTQETYQRGMFARPSDAADERAYASPQTGGTLRPGRFASVEVSPADRPITIGLSIPSDSLSEHEDYRTNRQRSESDVTLVTPNIIITPAALKSVWSPDTTFFPSDYTNNQYVPPVPTVPSHLVGSGHTAIPSQPARDKEFETSQKSNHVRDSTIDSAVTAFEEDEDTRRKARITSTGTLFEEDATPHSSREKTNKGHLDLSIDTALTPTPRLSRGWWNVITTPFELSRSNSLWTRRTVGNGDTTPDVPMVPQRFGASPVSASTPSTYIWSATEKAFSPNDREVPLLLGLELPNQMRETARLSNSQPQMGRVEGVQTHEPLTQTSPKALEPAHLTNPPLQMIPFEGFQSREPGPQSSIPQPQTSIPHPQTSIPPPQMAHTTTYSNNSQFRTPTFEGPPSREQASQNSTPKFSMTHETQWSSPQPQMAPSDNHQRISKKQAREQRREQRREQKREKKQQKSKRSRCCCWLSWCCIIFLALVAIITALAVTLTKKHHKKDDIPTASQWLNLTGYPPMPTGMSTIAQPEAIEEESGCVSPATIWSCALPKEEQASVAPNKPDQPNFKLNIVFDNGTIADKSKTQIAPRAVFNPVSAGAFIRSKLLKIRAITASPAVPSLDDQRFLGNTTDDNKVPFEGEQTPFFISFVDPTMASSSARLVRRGGDNFGNLSDLIPPPSVNSDGTAAPANLLPLPSSQPLQLYDRGLPTEHYGFYNYFDRSIFLKSIQPTNNSFGGVPADTNGGSTFDSATMRCTWAQTRFRVQIWTNSGSTKPLLQGTPTTSTASSASPTSTASPSPDLKRPGSFPYPVTVTLDRHGGALSKKMIYCYGMDTNGKIEKNAQAFVLEDRSFGGVAVNPASGPFDNVPVATKDGGPGGIDGGTGGCGCQWANWLGS</sequence>
<feature type="compositionally biased region" description="Polar residues" evidence="1">
    <location>
        <begin position="488"/>
        <end position="504"/>
    </location>
</feature>
<reference evidence="3" key="1">
    <citation type="journal article" date="2020" name="Stud. Mycol.">
        <title>101 Dothideomycetes genomes: a test case for predicting lifestyles and emergence of pathogens.</title>
        <authorList>
            <person name="Haridas S."/>
            <person name="Albert R."/>
            <person name="Binder M."/>
            <person name="Bloem J."/>
            <person name="Labutti K."/>
            <person name="Salamov A."/>
            <person name="Andreopoulos B."/>
            <person name="Baker S."/>
            <person name="Barry K."/>
            <person name="Bills G."/>
            <person name="Bluhm B."/>
            <person name="Cannon C."/>
            <person name="Castanera R."/>
            <person name="Culley D."/>
            <person name="Daum C."/>
            <person name="Ezra D."/>
            <person name="Gonzalez J."/>
            <person name="Henrissat B."/>
            <person name="Kuo A."/>
            <person name="Liang C."/>
            <person name="Lipzen A."/>
            <person name="Lutzoni F."/>
            <person name="Magnuson J."/>
            <person name="Mondo S."/>
            <person name="Nolan M."/>
            <person name="Ohm R."/>
            <person name="Pangilinan J."/>
            <person name="Park H.-J."/>
            <person name="Ramirez L."/>
            <person name="Alfaro M."/>
            <person name="Sun H."/>
            <person name="Tritt A."/>
            <person name="Yoshinaga Y."/>
            <person name="Zwiers L.-H."/>
            <person name="Turgeon B."/>
            <person name="Goodwin S."/>
            <person name="Spatafora J."/>
            <person name="Crous P."/>
            <person name="Grigoriev I."/>
        </authorList>
    </citation>
    <scope>NUCLEOTIDE SEQUENCE</scope>
    <source>
        <strain evidence="3">CBS 269.34</strain>
    </source>
</reference>
<dbReference type="AlphaFoldDB" id="A0A6A6R1R5"/>
<feature type="transmembrane region" description="Helical" evidence="2">
    <location>
        <begin position="602"/>
        <end position="624"/>
    </location>
</feature>
<organism evidence="3 4">
    <name type="scientific">Lophium mytilinum</name>
    <dbReference type="NCBI Taxonomy" id="390894"/>
    <lineage>
        <taxon>Eukaryota</taxon>
        <taxon>Fungi</taxon>
        <taxon>Dikarya</taxon>
        <taxon>Ascomycota</taxon>
        <taxon>Pezizomycotina</taxon>
        <taxon>Dothideomycetes</taxon>
        <taxon>Pleosporomycetidae</taxon>
        <taxon>Mytilinidiales</taxon>
        <taxon>Mytilinidiaceae</taxon>
        <taxon>Lophium</taxon>
    </lineage>
</organism>
<keyword evidence="2" id="KW-1133">Transmembrane helix</keyword>
<protein>
    <recommendedName>
        <fullName evidence="5">Glycoprotease family protein</fullName>
    </recommendedName>
</protein>
<evidence type="ECO:0000256" key="2">
    <source>
        <dbReference type="SAM" id="Phobius"/>
    </source>
</evidence>
<feature type="region of interest" description="Disordered" evidence="1">
    <location>
        <begin position="297"/>
        <end position="331"/>
    </location>
</feature>
<dbReference type="EMBL" id="MU004185">
    <property type="protein sequence ID" value="KAF2498645.1"/>
    <property type="molecule type" value="Genomic_DNA"/>
</dbReference>
<keyword evidence="2" id="KW-0812">Transmembrane</keyword>
<evidence type="ECO:0000256" key="1">
    <source>
        <dbReference type="SAM" id="MobiDB-lite"/>
    </source>
</evidence>
<feature type="region of interest" description="Disordered" evidence="1">
    <location>
        <begin position="73"/>
        <end position="117"/>
    </location>
</feature>
<feature type="region of interest" description="Disordered" evidence="1">
    <location>
        <begin position="261"/>
        <end position="285"/>
    </location>
</feature>
<feature type="compositionally biased region" description="Polar residues" evidence="1">
    <location>
        <begin position="512"/>
        <end position="525"/>
    </location>
</feature>
<evidence type="ECO:0000313" key="4">
    <source>
        <dbReference type="Proteomes" id="UP000799750"/>
    </source>
</evidence>
<gene>
    <name evidence="3" type="ORF">BU16DRAFT_548350</name>
</gene>
<evidence type="ECO:0008006" key="5">
    <source>
        <dbReference type="Google" id="ProtNLM"/>
    </source>
</evidence>
<feature type="compositionally biased region" description="Basic and acidic residues" evidence="1">
    <location>
        <begin position="319"/>
        <end position="331"/>
    </location>
</feature>
<dbReference type="OrthoDB" id="10259622at2759"/>
<proteinExistence type="predicted"/>
<feature type="region of interest" description="Disordered" evidence="1">
    <location>
        <begin position="902"/>
        <end position="934"/>
    </location>
</feature>
<feature type="compositionally biased region" description="Low complexity" evidence="1">
    <location>
        <begin position="909"/>
        <end position="928"/>
    </location>
</feature>
<name>A0A6A6R1R5_9PEZI</name>
<keyword evidence="4" id="KW-1185">Reference proteome</keyword>
<feature type="compositionally biased region" description="Polar residues" evidence="1">
    <location>
        <begin position="535"/>
        <end position="564"/>
    </location>
</feature>
<accession>A0A6A6R1R5</accession>
<feature type="region of interest" description="Disordered" evidence="1">
    <location>
        <begin position="374"/>
        <end position="397"/>
    </location>
</feature>
<feature type="region of interest" description="Disordered" evidence="1">
    <location>
        <begin position="150"/>
        <end position="170"/>
    </location>
</feature>
<feature type="region of interest" description="Disordered" evidence="1">
    <location>
        <begin position="1"/>
        <end position="60"/>
    </location>
</feature>
<keyword evidence="2" id="KW-0472">Membrane</keyword>
<feature type="region of interest" description="Disordered" evidence="1">
    <location>
        <begin position="457"/>
        <end position="591"/>
    </location>
</feature>